<accession>A0ABS7C5K9</accession>
<dbReference type="CDD" id="cd07377">
    <property type="entry name" value="WHTH_GntR"/>
    <property type="match status" value="1"/>
</dbReference>
<feature type="domain" description="HTH gntR-type" evidence="4">
    <location>
        <begin position="15"/>
        <end position="82"/>
    </location>
</feature>
<dbReference type="Proteomes" id="UP001519887">
    <property type="component" value="Unassembled WGS sequence"/>
</dbReference>
<sequence>MRNKICLQVDHRLTFSVNTQIKEQLKWLIGTGQIETGDMLPAASQLAATLGLNRNTVNWVYTQLRDEGLVSMQKGKGTQVLD</sequence>
<reference evidence="5 6" key="1">
    <citation type="submission" date="2021-07" db="EMBL/GenBank/DDBJ databases">
        <title>Paenibacillus radiodurans sp. nov., isolated from the southeastern edge of Tengger Desert.</title>
        <authorList>
            <person name="Zhang G."/>
        </authorList>
    </citation>
    <scope>NUCLEOTIDE SEQUENCE [LARGE SCALE GENOMIC DNA]</scope>
    <source>
        <strain evidence="5 6">CCM 7311</strain>
    </source>
</reference>
<comment type="caution">
    <text evidence="5">The sequence shown here is derived from an EMBL/GenBank/DDBJ whole genome shotgun (WGS) entry which is preliminary data.</text>
</comment>
<evidence type="ECO:0000256" key="3">
    <source>
        <dbReference type="ARBA" id="ARBA00023163"/>
    </source>
</evidence>
<dbReference type="Gene3D" id="1.10.10.10">
    <property type="entry name" value="Winged helix-like DNA-binding domain superfamily/Winged helix DNA-binding domain"/>
    <property type="match status" value="1"/>
</dbReference>
<dbReference type="InterPro" id="IPR036388">
    <property type="entry name" value="WH-like_DNA-bd_sf"/>
</dbReference>
<dbReference type="PRINTS" id="PR00035">
    <property type="entry name" value="HTHGNTR"/>
</dbReference>
<dbReference type="EMBL" id="JAHZIK010000521">
    <property type="protein sequence ID" value="MBW7456203.1"/>
    <property type="molecule type" value="Genomic_DNA"/>
</dbReference>
<keyword evidence="3" id="KW-0804">Transcription</keyword>
<keyword evidence="6" id="KW-1185">Reference proteome</keyword>
<dbReference type="SMART" id="SM00345">
    <property type="entry name" value="HTH_GNTR"/>
    <property type="match status" value="1"/>
</dbReference>
<keyword evidence="2" id="KW-0238">DNA-binding</keyword>
<feature type="non-terminal residue" evidence="5">
    <location>
        <position position="82"/>
    </location>
</feature>
<evidence type="ECO:0000259" key="4">
    <source>
        <dbReference type="PROSITE" id="PS50949"/>
    </source>
</evidence>
<protein>
    <submittedName>
        <fullName evidence="5">Winged helix-turn-helix domain-containing protein</fullName>
    </submittedName>
</protein>
<dbReference type="PROSITE" id="PS50949">
    <property type="entry name" value="HTH_GNTR"/>
    <property type="match status" value="1"/>
</dbReference>
<keyword evidence="1" id="KW-0805">Transcription regulation</keyword>
<proteinExistence type="predicted"/>
<evidence type="ECO:0000256" key="1">
    <source>
        <dbReference type="ARBA" id="ARBA00023015"/>
    </source>
</evidence>
<organism evidence="5 6">
    <name type="scientific">Paenibacillus sepulcri</name>
    <dbReference type="NCBI Taxonomy" id="359917"/>
    <lineage>
        <taxon>Bacteria</taxon>
        <taxon>Bacillati</taxon>
        <taxon>Bacillota</taxon>
        <taxon>Bacilli</taxon>
        <taxon>Bacillales</taxon>
        <taxon>Paenibacillaceae</taxon>
        <taxon>Paenibacillus</taxon>
    </lineage>
</organism>
<dbReference type="SUPFAM" id="SSF46785">
    <property type="entry name" value="Winged helix' DNA-binding domain"/>
    <property type="match status" value="1"/>
</dbReference>
<name>A0ABS7C5K9_9BACL</name>
<dbReference type="PANTHER" id="PTHR38445">
    <property type="entry name" value="HTH-TYPE TRANSCRIPTIONAL REPRESSOR YTRA"/>
    <property type="match status" value="1"/>
</dbReference>
<evidence type="ECO:0000313" key="5">
    <source>
        <dbReference type="EMBL" id="MBW7456203.1"/>
    </source>
</evidence>
<dbReference type="PANTHER" id="PTHR38445:SF9">
    <property type="entry name" value="HTH-TYPE TRANSCRIPTIONAL REPRESSOR YTRA"/>
    <property type="match status" value="1"/>
</dbReference>
<evidence type="ECO:0000256" key="2">
    <source>
        <dbReference type="ARBA" id="ARBA00023125"/>
    </source>
</evidence>
<dbReference type="InterPro" id="IPR000524">
    <property type="entry name" value="Tscrpt_reg_HTH_GntR"/>
</dbReference>
<evidence type="ECO:0000313" key="6">
    <source>
        <dbReference type="Proteomes" id="UP001519887"/>
    </source>
</evidence>
<dbReference type="Pfam" id="PF00392">
    <property type="entry name" value="GntR"/>
    <property type="match status" value="1"/>
</dbReference>
<dbReference type="InterPro" id="IPR036390">
    <property type="entry name" value="WH_DNA-bd_sf"/>
</dbReference>
<gene>
    <name evidence="5" type="ORF">K0U00_19410</name>
</gene>